<dbReference type="EMBL" id="CP019343">
    <property type="protein sequence ID" value="ARN73770.1"/>
    <property type="molecule type" value="Genomic_DNA"/>
</dbReference>
<dbReference type="KEGG" id="osg:BST96_06365"/>
<protein>
    <submittedName>
        <fullName evidence="2">Uncharacterized protein</fullName>
    </submittedName>
</protein>
<feature type="region of interest" description="Disordered" evidence="1">
    <location>
        <begin position="1"/>
        <end position="43"/>
    </location>
</feature>
<dbReference type="STRING" id="716816.BST96_06365"/>
<sequence length="59" mass="6536">MESKPKTLSPIKLKPLPSLKTGSHLQTVKADKPNKPQIPLSPLVVDDTLEPHCYIKGYN</sequence>
<accession>A0A1X9N6P2</accession>
<evidence type="ECO:0000313" key="2">
    <source>
        <dbReference type="EMBL" id="ARN73770.1"/>
    </source>
</evidence>
<dbReference type="AlphaFoldDB" id="A0A1X9N6P2"/>
<evidence type="ECO:0000256" key="1">
    <source>
        <dbReference type="SAM" id="MobiDB-lite"/>
    </source>
</evidence>
<dbReference type="Proteomes" id="UP000193450">
    <property type="component" value="Chromosome"/>
</dbReference>
<organism evidence="2 3">
    <name type="scientific">Oceanicoccus sagamiensis</name>
    <dbReference type="NCBI Taxonomy" id="716816"/>
    <lineage>
        <taxon>Bacteria</taxon>
        <taxon>Pseudomonadati</taxon>
        <taxon>Pseudomonadota</taxon>
        <taxon>Gammaproteobacteria</taxon>
        <taxon>Cellvibrionales</taxon>
        <taxon>Spongiibacteraceae</taxon>
        <taxon>Oceanicoccus</taxon>
    </lineage>
</organism>
<gene>
    <name evidence="2" type="ORF">BST96_06365</name>
</gene>
<name>A0A1X9N6P2_9GAMM</name>
<keyword evidence="3" id="KW-1185">Reference proteome</keyword>
<feature type="compositionally biased region" description="Low complexity" evidence="1">
    <location>
        <begin position="1"/>
        <end position="21"/>
    </location>
</feature>
<dbReference type="RefSeq" id="WP_085757889.1">
    <property type="nucleotide sequence ID" value="NZ_CP019343.1"/>
</dbReference>
<proteinExistence type="predicted"/>
<reference evidence="2 3" key="1">
    <citation type="submission" date="2016-11" db="EMBL/GenBank/DDBJ databases">
        <title>Trade-off between light-utilization and light-protection in marine flavobacteria.</title>
        <authorList>
            <person name="Kumagai Y."/>
        </authorList>
    </citation>
    <scope>NUCLEOTIDE SEQUENCE [LARGE SCALE GENOMIC DNA]</scope>
    <source>
        <strain evidence="2 3">NBRC 107125</strain>
    </source>
</reference>
<evidence type="ECO:0000313" key="3">
    <source>
        <dbReference type="Proteomes" id="UP000193450"/>
    </source>
</evidence>